<organism evidence="1 2">
    <name type="scientific">Treponema bryantii</name>
    <dbReference type="NCBI Taxonomy" id="163"/>
    <lineage>
        <taxon>Bacteria</taxon>
        <taxon>Pseudomonadati</taxon>
        <taxon>Spirochaetota</taxon>
        <taxon>Spirochaetia</taxon>
        <taxon>Spirochaetales</taxon>
        <taxon>Treponemataceae</taxon>
        <taxon>Treponema</taxon>
    </lineage>
</organism>
<gene>
    <name evidence="1" type="ORF">SAMN04487977_103170</name>
</gene>
<name>A0A1H9EHW4_9SPIR</name>
<dbReference type="AlphaFoldDB" id="A0A1H9EHW4"/>
<evidence type="ECO:0000313" key="2">
    <source>
        <dbReference type="Proteomes" id="UP000182360"/>
    </source>
</evidence>
<reference evidence="1 2" key="1">
    <citation type="submission" date="2016-10" db="EMBL/GenBank/DDBJ databases">
        <authorList>
            <person name="de Groot N.N."/>
        </authorList>
    </citation>
    <scope>NUCLEOTIDE SEQUENCE [LARGE SCALE GENOMIC DNA]</scope>
    <source>
        <strain evidence="1 2">B25</strain>
    </source>
</reference>
<dbReference type="EMBL" id="FOFU01000003">
    <property type="protein sequence ID" value="SEQ25356.1"/>
    <property type="molecule type" value="Genomic_DNA"/>
</dbReference>
<dbReference type="PROSITE" id="PS51257">
    <property type="entry name" value="PROKAR_LIPOPROTEIN"/>
    <property type="match status" value="1"/>
</dbReference>
<keyword evidence="2" id="KW-1185">Reference proteome</keyword>
<evidence type="ECO:0000313" key="1">
    <source>
        <dbReference type="EMBL" id="SEQ25356.1"/>
    </source>
</evidence>
<proteinExistence type="predicted"/>
<accession>A0A1H9EHW4</accession>
<dbReference type="RefSeq" id="WP_074642290.1">
    <property type="nucleotide sequence ID" value="NZ_FOFU01000003.1"/>
</dbReference>
<sequence length="1190" mass="137359">MIHLYKNYSRFNNVLKFFILCVVSLLFISCDNFLNSQDIKQQIEDTIAYNNAMSSTLIFRTANDEGDFLTGNEKSCRLGYTVDIQFSLNTNAYVFSHLEAVSTIDKSVSRADYVEFTDIGTDLEKNNGVYKIRIKLLKQADDILIRPVCLLIPRVKQITPAYLRDGCQQDTSIIIEFNKPIDPQTFDTNCISIKNGEEELFSSNPAHSYFETPKLSNNNTIITIQTIKGKYLIPLSPAGQNPKDIIVSIISTQIKDVDGFALEAVEPHTYRINQNVDNEKPEIKTIITANTSDTTNWSYRTLTDKPIGDWSSNPEYEEDTNTIRFLNGDYSRNHIIDSLHINLQGYDKDSGIKCVKVHEVFEKTSGGIDAMKVEADYSFGTGQFVSVSGDDNTYEYSFDYKFASSANDGLYKLEIRVVDKAENESEPVSYYVIKDTDLKRRLYWYGYLDVTHSFKNPPNENGTSYTITDYCYPQYNETTGKYESKFSFHYFNFFEDNFYSTYKTLCNKLLIQQCNSSNEYITLFEEKNLSNKDEADIDTSYQLISQNIITQKINEVIENLVIDPDTTTKFKVVLYEENGIVNEYPFAIAKRPRISAHKQEGANSFKYSEEEMDYSISSDISVSLASERGIMGKKPDGEAEIISFKRLTNTFDAFDQEKCTYYISYARVAINDFGRIYSAYGKPYILYREEGPINYDNFTEKIYVPSQIANFDFPDFRFPELNDDNIANGKIEFPQNSGKVRFTVDITYPNDEYEYLFKISKGGRIEGFSSSNEIEINNGENYKISLVARNSDGIIVAESSPKSIRYIGPDNIPPFIDIDRLWYYKDHLEINKYAVGDYEPSSYNETYNYFISKANRVKILDYYFVPFDLGNEITRQQLENANYTRYSLQFSKYITDDSISRLIIPMYFLEQGKFYLYCYLEDVAGNNVIYKYRYMYGSYYLSILPEYNEKKTVTTYEYPAWYGEPEGCEKKDLFSVTIPKYSDAIKPASDAYDGTNEYISILYSKFNPTYNKWDVYTGDEMSWEQLPGLLTQTDETYTYTVTTENNENAISYMVNKFYKIEAQYGYVSGSNQLPVYLSPIFVFRGADDYDYTCRNKNVMNAYNGYQIFCDKPVLAHTMYSKFKLTETSNPEDSHIWEGRGAETGLVYNDGTTTTFSYTDDELTEIPEGCYYTTIFHFVDGTTIMTPVKQK</sequence>
<protein>
    <submittedName>
        <fullName evidence="1">Uncharacterized protein</fullName>
    </submittedName>
</protein>
<dbReference type="Proteomes" id="UP000182360">
    <property type="component" value="Unassembled WGS sequence"/>
</dbReference>